<proteinExistence type="predicted"/>
<name>A0AAE3LJJ5_9BACT</name>
<dbReference type="GO" id="GO:0030416">
    <property type="term" value="P:methylamine metabolic process"/>
    <property type="evidence" value="ECO:0007669"/>
    <property type="project" value="InterPro"/>
</dbReference>
<gene>
    <name evidence="7" type="ORF">OD355_02850</name>
</gene>
<reference evidence="7" key="1">
    <citation type="submission" date="2022-10" db="EMBL/GenBank/DDBJ databases">
        <authorList>
            <person name="Kim H.S."/>
            <person name="Kim J.-S."/>
            <person name="Suh M.K."/>
            <person name="Eom M.K."/>
            <person name="Lee J.-S."/>
        </authorList>
    </citation>
    <scope>NUCLEOTIDE SEQUENCE</scope>
    <source>
        <strain evidence="7">LIP-5</strain>
    </source>
</reference>
<evidence type="ECO:0000259" key="6">
    <source>
        <dbReference type="Pfam" id="PF07291"/>
    </source>
</evidence>
<keyword evidence="8" id="KW-1185">Reference proteome</keyword>
<feature type="transmembrane region" description="Helical" evidence="5">
    <location>
        <begin position="41"/>
        <end position="68"/>
    </location>
</feature>
<dbReference type="Pfam" id="PF07291">
    <property type="entry name" value="MauE"/>
    <property type="match status" value="1"/>
</dbReference>
<dbReference type="AlphaFoldDB" id="A0AAE3LJJ5"/>
<evidence type="ECO:0000313" key="7">
    <source>
        <dbReference type="EMBL" id="MCU7693449.1"/>
    </source>
</evidence>
<dbReference type="GO" id="GO:0016020">
    <property type="term" value="C:membrane"/>
    <property type="evidence" value="ECO:0007669"/>
    <property type="project" value="UniProtKB-SubCell"/>
</dbReference>
<dbReference type="RefSeq" id="WP_263036934.1">
    <property type="nucleotide sequence ID" value="NZ_JAOTPL010000002.1"/>
</dbReference>
<dbReference type="InterPro" id="IPR009908">
    <property type="entry name" value="Methylamine_util_MauE"/>
</dbReference>
<feature type="transmembrane region" description="Helical" evidence="5">
    <location>
        <begin position="75"/>
        <end position="96"/>
    </location>
</feature>
<keyword evidence="4 5" id="KW-0472">Membrane</keyword>
<dbReference type="Proteomes" id="UP001209317">
    <property type="component" value="Unassembled WGS sequence"/>
</dbReference>
<feature type="domain" description="Methylamine utilisation protein MauE" evidence="6">
    <location>
        <begin position="5"/>
        <end position="130"/>
    </location>
</feature>
<evidence type="ECO:0000256" key="5">
    <source>
        <dbReference type="SAM" id="Phobius"/>
    </source>
</evidence>
<evidence type="ECO:0000256" key="2">
    <source>
        <dbReference type="ARBA" id="ARBA00022692"/>
    </source>
</evidence>
<dbReference type="EMBL" id="JAOTPL010000002">
    <property type="protein sequence ID" value="MCU7693449.1"/>
    <property type="molecule type" value="Genomic_DNA"/>
</dbReference>
<feature type="transmembrane region" description="Helical" evidence="5">
    <location>
        <begin position="111"/>
        <end position="129"/>
    </location>
</feature>
<feature type="transmembrane region" description="Helical" evidence="5">
    <location>
        <begin position="136"/>
        <end position="155"/>
    </location>
</feature>
<evidence type="ECO:0000256" key="4">
    <source>
        <dbReference type="ARBA" id="ARBA00023136"/>
    </source>
</evidence>
<keyword evidence="2 5" id="KW-0812">Transmembrane</keyword>
<dbReference type="SUPFAM" id="SSF56935">
    <property type="entry name" value="Porins"/>
    <property type="match status" value="1"/>
</dbReference>
<sequence>MKTKNYFKSVVLFTISLLFVYTGISKLADIPAFSASLQKSILIPAGMVGFISIALPLLEIALPLLFLFKKTGKASIYIALLSMCVFTLYTILLYYFSPDIPCSCGGIVDSLSWPAHIFINVFLTAMLLILSRKIKLFALSVVLFFSISLQAQTNIQKSIFIKEKSNNNAVGYAVFSYTLKKDTTKKKREMRANEKGIIDFSGLSAIENDTIFFELISPGYQIYRDTANLKSIYLRTFYVEPSEEHLKDVTVSANVHNNIVKPNEIQIAWNRYKNNDADPLLRTIAKIPFVINKSINPNEVDLSAIGGKKLIIYLDGRRLSEAEIKAIPSTMVSKASLVTFPSAVDAARDEAVLYLTSKNYAYTFSYQEIDGNYAMGSMNGPSLTFRHTQKKGLWSNNVLLSGYVYEFAPHYGERYWQENIFQKDSGRDSRSRSLIFNTYVTREGLKKSLLTFGLVGNFVGSKQKTGTWSLSDHNNLYADDKTTYDYINATFIANWRKVLPSGSVLLVNGNAGLTPLRKNLFEQYSAGSYTVPEIYSLSNQRSWTAGASAKYAIQKKKLQKANWDNSFTIGYRYTLQRNEIENNSKQTQTSNIFTNSEQSVYAGYSTKIVLNKLSFEASAVGNYALQYGFAQVNYKSAYLYPRIVASYTFNDAQSLSFSFSAPVYRPSLYMLSDSSVSSSWLINEGNSLLKAEKNLDAELVYTSSMDKFTLQGSFRQDYSKDGIVTALLPGDIARNHFINTYLNRDFVKRSFSMLMNIAFTKKFSVKVEGSVVNVLFHDDKLPDMYRKPTYIKGRINVDYVSKMGYFNLMFNYDPRNIAYMQRTEKGGVLDISYEKELRKNLTAILYINDVLGDSRNKKAYYASGLNSFNYAKGRNINIGFRWLIGEQFFVKSAGTGTGDAIPADTKK</sequence>
<accession>A0AAE3LJJ5</accession>
<evidence type="ECO:0000313" key="8">
    <source>
        <dbReference type="Proteomes" id="UP001209317"/>
    </source>
</evidence>
<organism evidence="7 8">
    <name type="scientific">Haoranjiania flava</name>
    <dbReference type="NCBI Taxonomy" id="1856322"/>
    <lineage>
        <taxon>Bacteria</taxon>
        <taxon>Pseudomonadati</taxon>
        <taxon>Bacteroidota</taxon>
        <taxon>Chitinophagia</taxon>
        <taxon>Chitinophagales</taxon>
        <taxon>Chitinophagaceae</taxon>
        <taxon>Haoranjiania</taxon>
    </lineage>
</organism>
<evidence type="ECO:0000256" key="1">
    <source>
        <dbReference type="ARBA" id="ARBA00004141"/>
    </source>
</evidence>
<protein>
    <submittedName>
        <fullName evidence="7">Outer membrane beta-barrel family protein</fullName>
    </submittedName>
</protein>
<comment type="caution">
    <text evidence="7">The sequence shown here is derived from an EMBL/GenBank/DDBJ whole genome shotgun (WGS) entry which is preliminary data.</text>
</comment>
<evidence type="ECO:0000256" key="3">
    <source>
        <dbReference type="ARBA" id="ARBA00022989"/>
    </source>
</evidence>
<keyword evidence="3 5" id="KW-1133">Transmembrane helix</keyword>
<comment type="subcellular location">
    <subcellularLocation>
        <location evidence="1">Membrane</location>
        <topology evidence="1">Multi-pass membrane protein</topology>
    </subcellularLocation>
</comment>